<comment type="caution">
    <text evidence="1">The sequence shown here is derived from an EMBL/GenBank/DDBJ whole genome shotgun (WGS) entry which is preliminary data.</text>
</comment>
<protein>
    <submittedName>
        <fullName evidence="1">Uncharacterized protein</fullName>
    </submittedName>
</protein>
<accession>A0ACC2NB55</accession>
<evidence type="ECO:0000313" key="2">
    <source>
        <dbReference type="Proteomes" id="UP001239111"/>
    </source>
</evidence>
<reference evidence="1" key="1">
    <citation type="submission" date="2023-04" db="EMBL/GenBank/DDBJ databases">
        <title>A chromosome-level genome assembly of the parasitoid wasp Eretmocerus hayati.</title>
        <authorList>
            <person name="Zhong Y."/>
            <person name="Liu S."/>
            <person name="Liu Y."/>
        </authorList>
    </citation>
    <scope>NUCLEOTIDE SEQUENCE</scope>
    <source>
        <strain evidence="1">ZJU_SS_LIU_2023</strain>
    </source>
</reference>
<sequence length="552" mass="62950">MSGYEIDTRLKPAFMGHVPPDDLGKKYAQLEQAVRSGNEVLVKRLVDDHAPVNHSFPLDCLTPLHLAVHSRLPEIAQILLDKGADVNTKGFSGDTPLTLAAKTGNLSLIDPLLSHDVHYEKDDFNLSHFHIACMRNRVDVVEKLVSISQWTYLNELVDEGSIICHGYTPLHCAVHYDCIETVEYLLKRRATITKRDTSGLTPLHLADLQRNGKMIDLLLTAQKYDIKNPFSKFGLSHFHIACTRDNTSNVKHFLESGVDVDLSMEAYIKCSWPRNTCIMNSQWRPLNFALYYNCPRVVKLLLQAEAHLLDPIQTLIACELMKGNEKVYDFLTRQMMESQKVPDKGYEMLNSFIKTCTYDKLSYGRCNIVFTDIMTYDLDYNVPVWNGGTILHLVIDCENELGIQYFIDQGAEVMIQDNRGQTALHATYYQRNPGIFDKIVSKISYQFQNLFDNEGLSVFHILCTTNDLNLLKEYLALGVNVNAQVEDESELWAGYTPLHFACSHFKADVVELFLHNSADTLIKNKSGLNPFELVVEEMILERSFNHDKHFKM</sequence>
<gene>
    <name evidence="1" type="ORF">QAD02_010073</name>
</gene>
<dbReference type="EMBL" id="CM056744">
    <property type="protein sequence ID" value="KAJ8668410.1"/>
    <property type="molecule type" value="Genomic_DNA"/>
</dbReference>
<organism evidence="1 2">
    <name type="scientific">Eretmocerus hayati</name>
    <dbReference type="NCBI Taxonomy" id="131215"/>
    <lineage>
        <taxon>Eukaryota</taxon>
        <taxon>Metazoa</taxon>
        <taxon>Ecdysozoa</taxon>
        <taxon>Arthropoda</taxon>
        <taxon>Hexapoda</taxon>
        <taxon>Insecta</taxon>
        <taxon>Pterygota</taxon>
        <taxon>Neoptera</taxon>
        <taxon>Endopterygota</taxon>
        <taxon>Hymenoptera</taxon>
        <taxon>Apocrita</taxon>
        <taxon>Proctotrupomorpha</taxon>
        <taxon>Chalcidoidea</taxon>
        <taxon>Aphelinidae</taxon>
        <taxon>Aphelininae</taxon>
        <taxon>Eretmocerus</taxon>
    </lineage>
</organism>
<keyword evidence="2" id="KW-1185">Reference proteome</keyword>
<proteinExistence type="predicted"/>
<evidence type="ECO:0000313" key="1">
    <source>
        <dbReference type="EMBL" id="KAJ8668410.1"/>
    </source>
</evidence>
<name>A0ACC2NB55_9HYME</name>
<dbReference type="Proteomes" id="UP001239111">
    <property type="component" value="Chromosome 4"/>
</dbReference>